<sequence length="72" mass="8615">MRGKKYYVLNKQTPNRQIWLSSPISGPSRFEKAEDGQWKQNRTNADLLRLLEEEFNTHFAKAEREKISLKYE</sequence>
<dbReference type="Gene3D" id="3.30.920.10">
    <property type="entry name" value="Frataxin/CyaY"/>
    <property type="match status" value="1"/>
</dbReference>
<evidence type="ECO:0000313" key="5">
    <source>
        <dbReference type="Proteomes" id="UP000785679"/>
    </source>
</evidence>
<dbReference type="PROSITE" id="PS50810">
    <property type="entry name" value="FRATAXIN_2"/>
    <property type="match status" value="1"/>
</dbReference>
<dbReference type="GO" id="GO:0008198">
    <property type="term" value="F:ferrous iron binding"/>
    <property type="evidence" value="ECO:0007669"/>
    <property type="project" value="TreeGrafter"/>
</dbReference>
<dbReference type="OrthoDB" id="285155at2759"/>
<dbReference type="GO" id="GO:0006879">
    <property type="term" value="P:intracellular iron ion homeostasis"/>
    <property type="evidence" value="ECO:0007669"/>
    <property type="project" value="TreeGrafter"/>
</dbReference>
<evidence type="ECO:0000313" key="4">
    <source>
        <dbReference type="EMBL" id="TNV79186.1"/>
    </source>
</evidence>
<name>A0A8J8NPN2_HALGN</name>
<proteinExistence type="inferred from homology"/>
<dbReference type="Pfam" id="PF01491">
    <property type="entry name" value="Frataxin_Cyay"/>
    <property type="match status" value="1"/>
</dbReference>
<dbReference type="PROSITE" id="PS01344">
    <property type="entry name" value="FRATAXIN_1"/>
    <property type="match status" value="1"/>
</dbReference>
<evidence type="ECO:0008006" key="6">
    <source>
        <dbReference type="Google" id="ProtNLM"/>
    </source>
</evidence>
<evidence type="ECO:0000256" key="1">
    <source>
        <dbReference type="ARBA" id="ARBA00008183"/>
    </source>
</evidence>
<dbReference type="InterPro" id="IPR002908">
    <property type="entry name" value="Frataxin/CyaY"/>
</dbReference>
<dbReference type="InterPro" id="IPR020895">
    <property type="entry name" value="Frataxin_CS"/>
</dbReference>
<protein>
    <recommendedName>
        <fullName evidence="6">Frataxin</fullName>
    </recommendedName>
</protein>
<dbReference type="AlphaFoldDB" id="A0A8J8NPN2"/>
<dbReference type="GO" id="GO:0034986">
    <property type="term" value="F:iron chaperone activity"/>
    <property type="evidence" value="ECO:0007669"/>
    <property type="project" value="TreeGrafter"/>
</dbReference>
<keyword evidence="2" id="KW-0813">Transport</keyword>
<dbReference type="SMART" id="SM01219">
    <property type="entry name" value="Frataxin_Cyay"/>
    <property type="match status" value="1"/>
</dbReference>
<dbReference type="EMBL" id="RRYP01009251">
    <property type="protein sequence ID" value="TNV79186.1"/>
    <property type="molecule type" value="Genomic_DNA"/>
</dbReference>
<keyword evidence="2" id="KW-0410">Iron transport</keyword>
<dbReference type="GO" id="GO:0006826">
    <property type="term" value="P:iron ion transport"/>
    <property type="evidence" value="ECO:0007669"/>
    <property type="project" value="UniProtKB-KW"/>
</dbReference>
<dbReference type="Proteomes" id="UP000785679">
    <property type="component" value="Unassembled WGS sequence"/>
</dbReference>
<dbReference type="GO" id="GO:0051537">
    <property type="term" value="F:2 iron, 2 sulfur cluster binding"/>
    <property type="evidence" value="ECO:0007669"/>
    <property type="project" value="TreeGrafter"/>
</dbReference>
<dbReference type="PANTHER" id="PTHR16821">
    <property type="entry name" value="FRATAXIN"/>
    <property type="match status" value="1"/>
</dbReference>
<organism evidence="4 5">
    <name type="scientific">Halteria grandinella</name>
    <dbReference type="NCBI Taxonomy" id="5974"/>
    <lineage>
        <taxon>Eukaryota</taxon>
        <taxon>Sar</taxon>
        <taxon>Alveolata</taxon>
        <taxon>Ciliophora</taxon>
        <taxon>Intramacronucleata</taxon>
        <taxon>Spirotrichea</taxon>
        <taxon>Stichotrichia</taxon>
        <taxon>Sporadotrichida</taxon>
        <taxon>Halteriidae</taxon>
        <taxon>Halteria</taxon>
    </lineage>
</organism>
<dbReference type="PANTHER" id="PTHR16821:SF2">
    <property type="entry name" value="FRATAXIN, MITOCHONDRIAL"/>
    <property type="match status" value="1"/>
</dbReference>
<keyword evidence="5" id="KW-1185">Reference proteome</keyword>
<dbReference type="GO" id="GO:0008199">
    <property type="term" value="F:ferric iron binding"/>
    <property type="evidence" value="ECO:0007669"/>
    <property type="project" value="InterPro"/>
</dbReference>
<comment type="caution">
    <text evidence="4">The sequence shown here is derived from an EMBL/GenBank/DDBJ whole genome shotgun (WGS) entry which is preliminary data.</text>
</comment>
<accession>A0A8J8NPN2</accession>
<dbReference type="GO" id="GO:0016226">
    <property type="term" value="P:iron-sulfur cluster assembly"/>
    <property type="evidence" value="ECO:0007669"/>
    <property type="project" value="InterPro"/>
</dbReference>
<reference evidence="4" key="1">
    <citation type="submission" date="2019-06" db="EMBL/GenBank/DDBJ databases">
        <authorList>
            <person name="Zheng W."/>
        </authorList>
    </citation>
    <scope>NUCLEOTIDE SEQUENCE</scope>
    <source>
        <strain evidence="4">QDHG01</strain>
    </source>
</reference>
<dbReference type="GO" id="GO:0005739">
    <property type="term" value="C:mitochondrion"/>
    <property type="evidence" value="ECO:0007669"/>
    <property type="project" value="TreeGrafter"/>
</dbReference>
<dbReference type="InterPro" id="IPR036524">
    <property type="entry name" value="Frataxin/CyaY_sf"/>
</dbReference>
<evidence type="ECO:0000256" key="2">
    <source>
        <dbReference type="ARBA" id="ARBA00022496"/>
    </source>
</evidence>
<comment type="similarity">
    <text evidence="1">Belongs to the frataxin family.</text>
</comment>
<gene>
    <name evidence="4" type="ORF">FGO68_gene10175</name>
</gene>
<dbReference type="GO" id="GO:0004322">
    <property type="term" value="F:ferroxidase activity"/>
    <property type="evidence" value="ECO:0007669"/>
    <property type="project" value="TreeGrafter"/>
</dbReference>
<keyword evidence="3" id="KW-0408">Iron</keyword>
<evidence type="ECO:0000256" key="3">
    <source>
        <dbReference type="ARBA" id="ARBA00023004"/>
    </source>
</evidence>
<dbReference type="SUPFAM" id="SSF55387">
    <property type="entry name" value="Frataxin/Nqo15-like"/>
    <property type="match status" value="1"/>
</dbReference>
<keyword evidence="2" id="KW-0406">Ion transport</keyword>